<sequence>MYQRPLKCSGYITIRKDNIADTILFDSGDEAVSFFPIPPTPESESLSCDFHLYRSEADDDYN</sequence>
<evidence type="ECO:0000313" key="1">
    <source>
        <dbReference type="EMBL" id="KAK8876069.1"/>
    </source>
</evidence>
<evidence type="ECO:0000313" key="2">
    <source>
        <dbReference type="Proteomes" id="UP001470230"/>
    </source>
</evidence>
<protein>
    <submittedName>
        <fullName evidence="1">Uncharacterized protein</fullName>
    </submittedName>
</protein>
<reference evidence="1 2" key="1">
    <citation type="submission" date="2024-04" db="EMBL/GenBank/DDBJ databases">
        <title>Tritrichomonas musculus Genome.</title>
        <authorList>
            <person name="Alves-Ferreira E."/>
            <person name="Grigg M."/>
            <person name="Lorenzi H."/>
            <person name="Galac M."/>
        </authorList>
    </citation>
    <scope>NUCLEOTIDE SEQUENCE [LARGE SCALE GENOMIC DNA]</scope>
    <source>
        <strain evidence="1 2">EAF2021</strain>
    </source>
</reference>
<dbReference type="EMBL" id="JAPFFF010000012">
    <property type="protein sequence ID" value="KAK8876069.1"/>
    <property type="molecule type" value="Genomic_DNA"/>
</dbReference>
<name>A0ABR2JDX4_9EUKA</name>
<accession>A0ABR2JDX4</accession>
<gene>
    <name evidence="1" type="ORF">M9Y10_006253</name>
</gene>
<keyword evidence="2" id="KW-1185">Reference proteome</keyword>
<dbReference type="Proteomes" id="UP001470230">
    <property type="component" value="Unassembled WGS sequence"/>
</dbReference>
<organism evidence="1 2">
    <name type="scientific">Tritrichomonas musculus</name>
    <dbReference type="NCBI Taxonomy" id="1915356"/>
    <lineage>
        <taxon>Eukaryota</taxon>
        <taxon>Metamonada</taxon>
        <taxon>Parabasalia</taxon>
        <taxon>Tritrichomonadida</taxon>
        <taxon>Tritrichomonadidae</taxon>
        <taxon>Tritrichomonas</taxon>
    </lineage>
</organism>
<proteinExistence type="predicted"/>
<comment type="caution">
    <text evidence="1">The sequence shown here is derived from an EMBL/GenBank/DDBJ whole genome shotgun (WGS) entry which is preliminary data.</text>
</comment>